<evidence type="ECO:0000313" key="5">
    <source>
        <dbReference type="Proteomes" id="UP000006503"/>
    </source>
</evidence>
<dbReference type="SUPFAM" id="SSF46689">
    <property type="entry name" value="Homeodomain-like"/>
    <property type="match status" value="1"/>
</dbReference>
<evidence type="ECO:0000259" key="3">
    <source>
        <dbReference type="PROSITE" id="PS50977"/>
    </source>
</evidence>
<evidence type="ECO:0000256" key="2">
    <source>
        <dbReference type="PROSITE-ProRule" id="PRU00335"/>
    </source>
</evidence>
<organism evidence="4 5">
    <name type="scientific">Pseudomonas putida (strain DOT-T1E)</name>
    <dbReference type="NCBI Taxonomy" id="1196325"/>
    <lineage>
        <taxon>Bacteria</taxon>
        <taxon>Pseudomonadati</taxon>
        <taxon>Pseudomonadota</taxon>
        <taxon>Gammaproteobacteria</taxon>
        <taxon>Pseudomonadales</taxon>
        <taxon>Pseudomonadaceae</taxon>
        <taxon>Pseudomonas</taxon>
    </lineage>
</organism>
<feature type="DNA-binding region" description="H-T-H motif" evidence="2">
    <location>
        <begin position="41"/>
        <end position="60"/>
    </location>
</feature>
<dbReference type="InterPro" id="IPR001647">
    <property type="entry name" value="HTH_TetR"/>
</dbReference>
<dbReference type="RefSeq" id="WP_014861586.1">
    <property type="nucleotide sequence ID" value="NC_018220.1"/>
</dbReference>
<dbReference type="KEGG" id="ppx:T1E_4856"/>
<dbReference type="Gene3D" id="1.10.357.10">
    <property type="entry name" value="Tetracycline Repressor, domain 2"/>
    <property type="match status" value="1"/>
</dbReference>
<sequence length="210" mass="23770">MPVSQPQQTPSLRERKKEKFRQNLVNTATKLFREGTVSSTRMEDIAAQAEAAVTTVYNYFPNKHSLLIAIIENQVLLAQERVHEVLRDLPTDPQQGILAMIAADYGDIDTVEDKRFWRELLAVMVLAVDEQPDIEQARRRFRTSLKRAIEVYAGNGTLQGSHDPDALVDIIYAIYAFHFRNLVCSQGSLTAGVLQLVQRDISLLFVDTLK</sequence>
<dbReference type="InterPro" id="IPR050109">
    <property type="entry name" value="HTH-type_TetR-like_transc_reg"/>
</dbReference>
<dbReference type="PANTHER" id="PTHR30055:SF201">
    <property type="entry name" value="TRANSCRIPTIONAL REGULATORY PROTEIN"/>
    <property type="match status" value="1"/>
</dbReference>
<dbReference type="Proteomes" id="UP000006503">
    <property type="component" value="Chromosome"/>
</dbReference>
<proteinExistence type="predicted"/>
<dbReference type="PATRIC" id="fig|1196325.3.peg.4809"/>
<dbReference type="AlphaFoldDB" id="I7C2P6"/>
<evidence type="ECO:0000313" key="4">
    <source>
        <dbReference type="EMBL" id="AFO50682.1"/>
    </source>
</evidence>
<dbReference type="PROSITE" id="PS50977">
    <property type="entry name" value="HTH_TETR_2"/>
    <property type="match status" value="1"/>
</dbReference>
<reference evidence="5" key="1">
    <citation type="journal article" date="2013" name="Microb. Biotechnol.">
        <title>Metabolic potential of the organic-solvent tolerant Pseudomonas putida DOT-T1E deduced from its annotated genome.</title>
        <authorList>
            <person name="Udaondo Z."/>
            <person name="Molina L."/>
            <person name="Daniels C."/>
            <person name="Gomez M.J."/>
            <person name="Molina-Henares M.A."/>
            <person name="Matilla M.A."/>
            <person name="Roca A."/>
            <person name="Fernandez M."/>
            <person name="Duque E."/>
            <person name="Segura A."/>
            <person name="Ramos J.L."/>
        </authorList>
    </citation>
    <scope>NUCLEOTIDE SEQUENCE [LARGE SCALE GENOMIC DNA]</scope>
    <source>
        <strain evidence="5">DOT-T1E</strain>
    </source>
</reference>
<dbReference type="HOGENOM" id="CLU_1325393_0_0_6"/>
<gene>
    <name evidence="4" type="ordered locus">T1E_4856</name>
</gene>
<feature type="domain" description="HTH tetR-type" evidence="3">
    <location>
        <begin position="18"/>
        <end position="78"/>
    </location>
</feature>
<dbReference type="InterPro" id="IPR009057">
    <property type="entry name" value="Homeodomain-like_sf"/>
</dbReference>
<accession>I7C2P6</accession>
<dbReference type="GO" id="GO:0000976">
    <property type="term" value="F:transcription cis-regulatory region binding"/>
    <property type="evidence" value="ECO:0007669"/>
    <property type="project" value="TreeGrafter"/>
</dbReference>
<dbReference type="Pfam" id="PF00440">
    <property type="entry name" value="TetR_N"/>
    <property type="match status" value="1"/>
</dbReference>
<evidence type="ECO:0000256" key="1">
    <source>
        <dbReference type="ARBA" id="ARBA00023125"/>
    </source>
</evidence>
<keyword evidence="1 2" id="KW-0238">DNA-binding</keyword>
<name>I7C2P6_PSEPT</name>
<dbReference type="EMBL" id="CP003734">
    <property type="protein sequence ID" value="AFO50682.1"/>
    <property type="molecule type" value="Genomic_DNA"/>
</dbReference>
<dbReference type="GO" id="GO:0003700">
    <property type="term" value="F:DNA-binding transcription factor activity"/>
    <property type="evidence" value="ECO:0007669"/>
    <property type="project" value="TreeGrafter"/>
</dbReference>
<protein>
    <recommendedName>
        <fullName evidence="3">HTH tetR-type domain-containing protein</fullName>
    </recommendedName>
</protein>
<dbReference type="PANTHER" id="PTHR30055">
    <property type="entry name" value="HTH-TYPE TRANSCRIPTIONAL REGULATOR RUTR"/>
    <property type="match status" value="1"/>
</dbReference>